<dbReference type="Gene3D" id="3.30.572.10">
    <property type="entry name" value="Thymidylate synthase/dCMP hydroxymethylase domain"/>
    <property type="match status" value="1"/>
</dbReference>
<feature type="active site" evidence="6">
    <location>
        <position position="210"/>
    </location>
</feature>
<dbReference type="InterPro" id="IPR036926">
    <property type="entry name" value="Thymidate_synth/dCMP_Mease_sf"/>
</dbReference>
<evidence type="ECO:0000313" key="9">
    <source>
        <dbReference type="Proteomes" id="UP001648503"/>
    </source>
</evidence>
<evidence type="ECO:0000256" key="4">
    <source>
        <dbReference type="ARBA" id="ARBA00022679"/>
    </source>
</evidence>
<reference evidence="8 9" key="1">
    <citation type="submission" date="2021-02" db="EMBL/GenBank/DDBJ databases">
        <title>Variation within the Batrachochytrium salamandrivorans European outbreak.</title>
        <authorList>
            <person name="Kelly M."/>
            <person name="Pasmans F."/>
            <person name="Shea T.P."/>
            <person name="Munoz J.F."/>
            <person name="Carranza S."/>
            <person name="Cuomo C.A."/>
            <person name="Martel A."/>
        </authorList>
    </citation>
    <scope>NUCLEOTIDE SEQUENCE [LARGE SCALE GENOMIC DNA]</scope>
    <source>
        <strain evidence="8 9">AMFP18/2</strain>
    </source>
</reference>
<dbReference type="PANTHER" id="PTHR11548:SF2">
    <property type="entry name" value="THYMIDYLATE SYNTHASE"/>
    <property type="match status" value="1"/>
</dbReference>
<gene>
    <name evidence="8" type="ORF">BASA50_003863</name>
</gene>
<evidence type="ECO:0000256" key="5">
    <source>
        <dbReference type="ARBA" id="ARBA00022727"/>
    </source>
</evidence>
<dbReference type="InterPro" id="IPR045097">
    <property type="entry name" value="Thymidate_synth/dCMP_Mease"/>
</dbReference>
<keyword evidence="5" id="KW-0545">Nucleotide biosynthesis</keyword>
<feature type="domain" description="Thymidylate synthase/dCMP hydroxymethylase" evidence="7">
    <location>
        <begin position="44"/>
        <end position="356"/>
    </location>
</feature>
<dbReference type="InterPro" id="IPR020940">
    <property type="entry name" value="Thymidylate_synthase_AS"/>
</dbReference>
<dbReference type="Proteomes" id="UP001648503">
    <property type="component" value="Unassembled WGS sequence"/>
</dbReference>
<protein>
    <recommendedName>
        <fullName evidence="2">thymidylate synthase</fullName>
        <ecNumber evidence="2">2.1.1.45</ecNumber>
    </recommendedName>
</protein>
<dbReference type="EC" id="2.1.1.45" evidence="2"/>
<sequence length="356" mass="40035">MIQGDGVRHDALQQSLKANPSHLCSSGSQHTAMQEMHACEHPEQQYLDLVRRILSTGDKREDRTGTGTLSLFAPPQLRFSLADNTLPLLTTKRTFLRPVFEELLWFIRGQTDSRILASKNVHIWDANGSREALDRAGLTHRPEGDLGPIYGFQWRHFGASYEGTSADYSGKGVDQLKGVIERLIFNPTDRRIILSAWNPLAIPDMALPPCHILAQFYLSTPTDKHSVPRLSCQLYQRSCDMGLGVPFNIASYALLTIMLAHVCGFQPGEFVHCLGDAHVYCDHIDALNVQLERTPRPFPKVYIKRTNSDTKTKTDAVESADEKVARLLKEMETFEYEHFEVVGYAPHAKIAMNMSV</sequence>
<organism evidence="8 9">
    <name type="scientific">Batrachochytrium salamandrivorans</name>
    <dbReference type="NCBI Taxonomy" id="1357716"/>
    <lineage>
        <taxon>Eukaryota</taxon>
        <taxon>Fungi</taxon>
        <taxon>Fungi incertae sedis</taxon>
        <taxon>Chytridiomycota</taxon>
        <taxon>Chytridiomycota incertae sedis</taxon>
        <taxon>Chytridiomycetes</taxon>
        <taxon>Rhizophydiales</taxon>
        <taxon>Rhizophydiales incertae sedis</taxon>
        <taxon>Batrachochytrium</taxon>
    </lineage>
</organism>
<proteinExistence type="inferred from homology"/>
<dbReference type="CDD" id="cd00351">
    <property type="entry name" value="TS_Pyrimidine_HMase"/>
    <property type="match status" value="1"/>
</dbReference>
<dbReference type="PROSITE" id="PS00091">
    <property type="entry name" value="THYMIDYLATE_SYNTHASE"/>
    <property type="match status" value="1"/>
</dbReference>
<comment type="caution">
    <text evidence="8">The sequence shown here is derived from an EMBL/GenBank/DDBJ whole genome shotgun (WGS) entry which is preliminary data.</text>
</comment>
<dbReference type="Pfam" id="PF00303">
    <property type="entry name" value="Thymidylat_synt"/>
    <property type="match status" value="1"/>
</dbReference>
<evidence type="ECO:0000259" key="7">
    <source>
        <dbReference type="Pfam" id="PF00303"/>
    </source>
</evidence>
<evidence type="ECO:0000256" key="6">
    <source>
        <dbReference type="PROSITE-ProRule" id="PRU10016"/>
    </source>
</evidence>
<name>A0ABQ8FIH3_9FUNG</name>
<dbReference type="PRINTS" id="PR00108">
    <property type="entry name" value="THYMDSNTHASE"/>
</dbReference>
<evidence type="ECO:0000256" key="2">
    <source>
        <dbReference type="ARBA" id="ARBA00011947"/>
    </source>
</evidence>
<dbReference type="SUPFAM" id="SSF55831">
    <property type="entry name" value="Thymidylate synthase/dCMP hydroxymethylase"/>
    <property type="match status" value="1"/>
</dbReference>
<keyword evidence="4" id="KW-0808">Transferase</keyword>
<dbReference type="EMBL" id="JAFCIX010000114">
    <property type="protein sequence ID" value="KAH6598249.1"/>
    <property type="molecule type" value="Genomic_DNA"/>
</dbReference>
<comment type="pathway">
    <text evidence="1">Pyrimidine metabolism; dTTP biosynthesis.</text>
</comment>
<dbReference type="HAMAP" id="MF_00008">
    <property type="entry name" value="Thymidy_synth_bact"/>
    <property type="match status" value="1"/>
</dbReference>
<evidence type="ECO:0000313" key="8">
    <source>
        <dbReference type="EMBL" id="KAH6598249.1"/>
    </source>
</evidence>
<evidence type="ECO:0000256" key="1">
    <source>
        <dbReference type="ARBA" id="ARBA00004992"/>
    </source>
</evidence>
<accession>A0ABQ8FIH3</accession>
<evidence type="ECO:0000256" key="3">
    <source>
        <dbReference type="ARBA" id="ARBA00022603"/>
    </source>
</evidence>
<keyword evidence="3" id="KW-0489">Methyltransferase</keyword>
<keyword evidence="9" id="KW-1185">Reference proteome</keyword>
<dbReference type="NCBIfam" id="TIGR03284">
    <property type="entry name" value="thym_sym"/>
    <property type="match status" value="1"/>
</dbReference>
<dbReference type="PANTHER" id="PTHR11548">
    <property type="entry name" value="THYMIDYLATE SYNTHASE 1"/>
    <property type="match status" value="1"/>
</dbReference>
<dbReference type="InterPro" id="IPR000398">
    <property type="entry name" value="Thymidylate_synthase"/>
</dbReference>
<dbReference type="InterPro" id="IPR023451">
    <property type="entry name" value="Thymidate_synth/dCMP_Mease_dom"/>
</dbReference>